<dbReference type="Proteomes" id="UP000027318">
    <property type="component" value="Unassembled WGS sequence"/>
</dbReference>
<feature type="binding site" evidence="4">
    <location>
        <position position="145"/>
    </location>
    <ligand>
        <name>dCTP</name>
        <dbReference type="ChEBI" id="CHEBI:61481"/>
    </ligand>
</feature>
<comment type="subunit">
    <text evidence="4">Homotrimer.</text>
</comment>
<dbReference type="GO" id="GO:0006226">
    <property type="term" value="P:dUMP biosynthetic process"/>
    <property type="evidence" value="ECO:0007669"/>
    <property type="project" value="UniProtKB-UniPathway"/>
</dbReference>
<dbReference type="FunFam" id="2.70.40.10:FF:000001">
    <property type="entry name" value="dCTP deaminase"/>
    <property type="match status" value="1"/>
</dbReference>
<name>A0A063XYR9_9GAMM</name>
<accession>A0A063XYR9</accession>
<evidence type="ECO:0000256" key="3">
    <source>
        <dbReference type="ARBA" id="ARBA00023080"/>
    </source>
</evidence>
<dbReference type="EC" id="3.5.4.13" evidence="4"/>
<evidence type="ECO:0000313" key="6">
    <source>
        <dbReference type="Proteomes" id="UP000027318"/>
    </source>
</evidence>
<dbReference type="PANTHER" id="PTHR42680:SF3">
    <property type="entry name" value="DCTP DEAMINASE"/>
    <property type="match status" value="1"/>
</dbReference>
<dbReference type="InterPro" id="IPR036157">
    <property type="entry name" value="dUTPase-like_sf"/>
</dbReference>
<dbReference type="EMBL" id="JMSZ01000032">
    <property type="protein sequence ID" value="KDE39283.1"/>
    <property type="molecule type" value="Genomic_DNA"/>
</dbReference>
<evidence type="ECO:0000256" key="2">
    <source>
        <dbReference type="ARBA" id="ARBA00022801"/>
    </source>
</evidence>
<dbReference type="Gene3D" id="2.70.40.10">
    <property type="match status" value="1"/>
</dbReference>
<feature type="active site" description="Proton donor/acceptor" evidence="4">
    <location>
        <position position="126"/>
    </location>
</feature>
<comment type="caution">
    <text evidence="5">The sequence shown here is derived from an EMBL/GenBank/DDBJ whole genome shotgun (WGS) entry which is preliminary data.</text>
</comment>
<keyword evidence="3 4" id="KW-0546">Nucleotide metabolism</keyword>
<feature type="binding site" evidence="4">
    <location>
        <begin position="100"/>
        <end position="105"/>
    </location>
    <ligand>
        <name>dCTP</name>
        <dbReference type="ChEBI" id="CHEBI:61481"/>
    </ligand>
</feature>
<keyword evidence="2 4" id="KW-0378">Hydrolase</keyword>
<comment type="caution">
    <text evidence="4">Lacks conserved residue(s) required for the propagation of feature annotation.</text>
</comment>
<protein>
    <recommendedName>
        <fullName evidence="4">dCTP deaminase</fullName>
        <ecNumber evidence="4">3.5.4.13</ecNumber>
    </recommendedName>
    <alternativeName>
        <fullName evidence="4">Deoxycytidine triphosphate deaminase</fullName>
    </alternativeName>
</protein>
<proteinExistence type="inferred from homology"/>
<dbReference type="CDD" id="cd07557">
    <property type="entry name" value="trimeric_dUTPase"/>
    <property type="match status" value="1"/>
</dbReference>
<evidence type="ECO:0000256" key="1">
    <source>
        <dbReference type="ARBA" id="ARBA00022741"/>
    </source>
</evidence>
<dbReference type="GO" id="GO:0006229">
    <property type="term" value="P:dUTP biosynthetic process"/>
    <property type="evidence" value="ECO:0007669"/>
    <property type="project" value="UniProtKB-UniRule"/>
</dbReference>
<keyword evidence="6" id="KW-1185">Reference proteome</keyword>
<dbReference type="AlphaFoldDB" id="A0A063XYR9"/>
<dbReference type="GO" id="GO:0000166">
    <property type="term" value="F:nucleotide binding"/>
    <property type="evidence" value="ECO:0007669"/>
    <property type="project" value="UniProtKB-KW"/>
</dbReference>
<dbReference type="GO" id="GO:0015949">
    <property type="term" value="P:nucleobase-containing small molecule interconversion"/>
    <property type="evidence" value="ECO:0007669"/>
    <property type="project" value="TreeGrafter"/>
</dbReference>
<reference evidence="5 6" key="1">
    <citation type="journal article" date="2005" name="Int. J. Syst. Evol. Microbiol.">
        <title>Nitrincola lacisaponensis gen. nov., sp. nov., a novel alkaliphilic bacterium isolated from an alkaline, saline lake.</title>
        <authorList>
            <person name="Dimitriu P.A."/>
            <person name="Shukla S.K."/>
            <person name="Conradt J."/>
            <person name="Marquez M.C."/>
            <person name="Ventosa A."/>
            <person name="Maglia A."/>
            <person name="Peyton B.M."/>
            <person name="Pinkart H.C."/>
            <person name="Mormile M.R."/>
        </authorList>
    </citation>
    <scope>NUCLEOTIDE SEQUENCE [LARGE SCALE GENOMIC DNA]</scope>
    <source>
        <strain evidence="5 6">4CA</strain>
    </source>
</reference>
<dbReference type="UniPathway" id="UPA00610">
    <property type="reaction ID" value="UER00665"/>
</dbReference>
<comment type="function">
    <text evidence="4">Catalyzes the deamination of dCTP to dUTP.</text>
</comment>
<feature type="binding site" evidence="4">
    <location>
        <position position="169"/>
    </location>
    <ligand>
        <name>dCTP</name>
        <dbReference type="ChEBI" id="CHEBI:61481"/>
    </ligand>
</feature>
<keyword evidence="1 4" id="KW-0547">Nucleotide-binding</keyword>
<gene>
    <name evidence="4" type="primary">dcd</name>
    <name evidence="5" type="ORF">ADINL_2412</name>
</gene>
<dbReference type="NCBIfam" id="TIGR02274">
    <property type="entry name" value="dCTP_deam"/>
    <property type="match status" value="1"/>
</dbReference>
<dbReference type="SUPFAM" id="SSF51283">
    <property type="entry name" value="dUTPase-like"/>
    <property type="match status" value="1"/>
</dbReference>
<dbReference type="PATRIC" id="fig|267850.7.peg.2380"/>
<dbReference type="HAMAP" id="MF_00146">
    <property type="entry name" value="dCTP_deaminase"/>
    <property type="match status" value="1"/>
</dbReference>
<dbReference type="InterPro" id="IPR011962">
    <property type="entry name" value="dCTP_deaminase"/>
</dbReference>
<comment type="similarity">
    <text evidence="4">Belongs to the dCTP deaminase family.</text>
</comment>
<dbReference type="PANTHER" id="PTHR42680">
    <property type="entry name" value="DCTP DEAMINASE"/>
    <property type="match status" value="1"/>
</dbReference>
<sequence>MALEQQMIEPFEPNQVRRSNNQPIVSYGTSSYGYDVRCADEFKIFTNINSSIVDPKQFDDRSFVDVQSDVCIIPPNSFALARTVEYFRIPRDVLTICLGKSTYARCGIIVNVTPLEPEWEGHVTLEFSNTTPLPARIYANEGVAQMLFLGADEVCETSYKDRAGKYQGQTGVVVPRT</sequence>
<comment type="pathway">
    <text evidence="4">Pyrimidine metabolism; dUMP biosynthesis; dUMP from dCTP (dUTP route): step 1/2.</text>
</comment>
<feature type="binding site" evidence="4">
    <location>
        <position position="159"/>
    </location>
    <ligand>
        <name>dCTP</name>
        <dbReference type="ChEBI" id="CHEBI:61481"/>
    </ligand>
</feature>
<dbReference type="STRING" id="267850.ADINL_2412"/>
<dbReference type="InterPro" id="IPR033704">
    <property type="entry name" value="dUTPase_trimeric"/>
</dbReference>
<dbReference type="Pfam" id="PF22769">
    <property type="entry name" value="DCD"/>
    <property type="match status" value="1"/>
</dbReference>
<comment type="catalytic activity">
    <reaction evidence="4">
        <text>dCTP + H2O + H(+) = dUTP + NH4(+)</text>
        <dbReference type="Rhea" id="RHEA:22680"/>
        <dbReference type="ChEBI" id="CHEBI:15377"/>
        <dbReference type="ChEBI" id="CHEBI:15378"/>
        <dbReference type="ChEBI" id="CHEBI:28938"/>
        <dbReference type="ChEBI" id="CHEBI:61481"/>
        <dbReference type="ChEBI" id="CHEBI:61555"/>
        <dbReference type="EC" id="3.5.4.13"/>
    </reaction>
</comment>
<feature type="binding site" evidence="4">
    <location>
        <position position="165"/>
    </location>
    <ligand>
        <name>dCTP</name>
        <dbReference type="ChEBI" id="CHEBI:61481"/>
    </ligand>
</feature>
<evidence type="ECO:0000313" key="5">
    <source>
        <dbReference type="EMBL" id="KDE39283.1"/>
    </source>
</evidence>
<organism evidence="5 6">
    <name type="scientific">Nitrincola lacisaponensis</name>
    <dbReference type="NCBI Taxonomy" id="267850"/>
    <lineage>
        <taxon>Bacteria</taxon>
        <taxon>Pseudomonadati</taxon>
        <taxon>Pseudomonadota</taxon>
        <taxon>Gammaproteobacteria</taxon>
        <taxon>Oceanospirillales</taxon>
        <taxon>Oceanospirillaceae</taxon>
        <taxon>Nitrincola</taxon>
    </lineage>
</organism>
<dbReference type="GO" id="GO:0008829">
    <property type="term" value="F:dCTP deaminase activity"/>
    <property type="evidence" value="ECO:0007669"/>
    <property type="project" value="UniProtKB-UniRule"/>
</dbReference>
<feature type="binding site" evidence="4">
    <location>
        <begin position="124"/>
        <end position="126"/>
    </location>
    <ligand>
        <name>dCTP</name>
        <dbReference type="ChEBI" id="CHEBI:61481"/>
    </ligand>
</feature>
<evidence type="ECO:0000256" key="4">
    <source>
        <dbReference type="HAMAP-Rule" id="MF_00146"/>
    </source>
</evidence>